<feature type="chain" id="PRO_5017294056" evidence="1">
    <location>
        <begin position="20"/>
        <end position="301"/>
    </location>
</feature>
<evidence type="ECO:0000256" key="1">
    <source>
        <dbReference type="SAM" id="SignalP"/>
    </source>
</evidence>
<reference evidence="2 3" key="1">
    <citation type="submission" date="2018-09" db="EMBL/GenBank/DDBJ databases">
        <title>Arachidicoccus sp. nov., a bacterium isolated from soil.</title>
        <authorList>
            <person name="Weon H.-Y."/>
            <person name="Kwon S.-W."/>
            <person name="Lee S.A."/>
        </authorList>
    </citation>
    <scope>NUCLEOTIDE SEQUENCE [LARGE SCALE GENOMIC DNA]</scope>
    <source>
        <strain evidence="2 3">KIS59-12</strain>
    </source>
</reference>
<dbReference type="KEGG" id="ark:D6B99_10065"/>
<dbReference type="InterPro" id="IPR050682">
    <property type="entry name" value="ModA/WtpA"/>
</dbReference>
<feature type="signal peptide" evidence="1">
    <location>
        <begin position="1"/>
        <end position="19"/>
    </location>
</feature>
<dbReference type="PANTHER" id="PTHR30632:SF0">
    <property type="entry name" value="SULFATE-BINDING PROTEIN"/>
    <property type="match status" value="1"/>
</dbReference>
<dbReference type="RefSeq" id="WP_119987747.1">
    <property type="nucleotide sequence ID" value="NZ_CP032489.1"/>
</dbReference>
<dbReference type="AlphaFoldDB" id="A0A386HQ56"/>
<evidence type="ECO:0000313" key="3">
    <source>
        <dbReference type="Proteomes" id="UP000266118"/>
    </source>
</evidence>
<proteinExistence type="predicted"/>
<dbReference type="OrthoDB" id="9802127at2"/>
<dbReference type="EMBL" id="CP032489">
    <property type="protein sequence ID" value="AYD47903.1"/>
    <property type="molecule type" value="Genomic_DNA"/>
</dbReference>
<dbReference type="GO" id="GO:0015689">
    <property type="term" value="P:molybdate ion transport"/>
    <property type="evidence" value="ECO:0007669"/>
    <property type="project" value="TreeGrafter"/>
</dbReference>
<dbReference type="PANTHER" id="PTHR30632">
    <property type="entry name" value="MOLYBDATE-BINDING PERIPLASMIC PROTEIN"/>
    <property type="match status" value="1"/>
</dbReference>
<dbReference type="GO" id="GO:0030973">
    <property type="term" value="F:molybdate ion binding"/>
    <property type="evidence" value="ECO:0007669"/>
    <property type="project" value="TreeGrafter"/>
</dbReference>
<accession>A0A386HQ56</accession>
<name>A0A386HQ56_9BACT</name>
<dbReference type="Pfam" id="PF13531">
    <property type="entry name" value="SBP_bac_11"/>
    <property type="match status" value="1"/>
</dbReference>
<gene>
    <name evidence="2" type="ORF">D6B99_10065</name>
</gene>
<keyword evidence="1" id="KW-0732">Signal</keyword>
<dbReference type="Proteomes" id="UP000266118">
    <property type="component" value="Chromosome"/>
</dbReference>
<dbReference type="Gene3D" id="3.40.190.10">
    <property type="entry name" value="Periplasmic binding protein-like II"/>
    <property type="match status" value="2"/>
</dbReference>
<dbReference type="SUPFAM" id="SSF53850">
    <property type="entry name" value="Periplasmic binding protein-like II"/>
    <property type="match status" value="1"/>
</dbReference>
<organism evidence="2 3">
    <name type="scientific">Arachidicoccus soli</name>
    <dbReference type="NCBI Taxonomy" id="2341117"/>
    <lineage>
        <taxon>Bacteria</taxon>
        <taxon>Pseudomonadati</taxon>
        <taxon>Bacteroidota</taxon>
        <taxon>Chitinophagia</taxon>
        <taxon>Chitinophagales</taxon>
        <taxon>Chitinophagaceae</taxon>
        <taxon>Arachidicoccus</taxon>
    </lineage>
</organism>
<evidence type="ECO:0000313" key="2">
    <source>
        <dbReference type="EMBL" id="AYD47903.1"/>
    </source>
</evidence>
<protein>
    <submittedName>
        <fullName evidence="2">ABC transporter substrate-binding protein</fullName>
    </submittedName>
</protein>
<keyword evidence="3" id="KW-1185">Reference proteome</keyword>
<sequence>MKKLSFIIIFISLFYGTYAQQDRFDPPWNHSPESKVMFTIPGIDNVPDLFGDINKPQLVVFFAGNQFMCVDSIVAAFKKEYPAYKRIFVETLPPGILAKQISGGTLTIGNERISLRPDIYTAGKNRMDQMMHWVKDTVIYAHNKLAIMVQHGNPYKVKDLKDLGQKELKVSMPNPAWEGIGTQIAKAYIKAGGEELNKMIMEEKVQNGTTLLTKIHHRESPINILNKRADAAPVWFTEGYYQEMLGHPVQMVQIPEKENIRAAYVAGILKNAPHPKAARDFLKFLSGNRAKEIYAFYGFEN</sequence>